<proteinExistence type="predicted"/>
<keyword evidence="2" id="KW-1185">Reference proteome</keyword>
<evidence type="ECO:0000313" key="1">
    <source>
        <dbReference type="EMBL" id="OMP07429.1"/>
    </source>
</evidence>
<protein>
    <submittedName>
        <fullName evidence="1">Lipase class 3-like protein</fullName>
    </submittedName>
</protein>
<reference evidence="2" key="1">
    <citation type="submission" date="2013-09" db="EMBL/GenBank/DDBJ databases">
        <title>Corchorus olitorius genome sequencing.</title>
        <authorList>
            <person name="Alam M."/>
            <person name="Haque M.S."/>
            <person name="Islam M.S."/>
            <person name="Emdad E.M."/>
            <person name="Islam M.M."/>
            <person name="Ahmed B."/>
            <person name="Halim A."/>
            <person name="Hossen Q.M.M."/>
            <person name="Hossain M.Z."/>
            <person name="Ahmed R."/>
            <person name="Khan M.M."/>
            <person name="Islam R."/>
            <person name="Rashid M.M."/>
            <person name="Khan S.A."/>
            <person name="Rahman M.S."/>
            <person name="Alam M."/>
            <person name="Yahiya A.S."/>
            <person name="Khan M.S."/>
            <person name="Azam M.S."/>
            <person name="Haque T."/>
            <person name="Lashkar M.Z.H."/>
            <person name="Akhand A.I."/>
            <person name="Morshed G."/>
            <person name="Roy S."/>
            <person name="Uddin K.S."/>
            <person name="Rabeya T."/>
            <person name="Hossain A.S."/>
            <person name="Chowdhury A."/>
            <person name="Snigdha A.R."/>
            <person name="Mortoza M.S."/>
            <person name="Matin S.A."/>
            <person name="Hoque S.M.E."/>
            <person name="Islam M.K."/>
            <person name="Roy D.K."/>
            <person name="Haider R."/>
            <person name="Moosa M.M."/>
            <person name="Elias S.M."/>
            <person name="Hasan A.M."/>
            <person name="Jahan S."/>
            <person name="Shafiuddin M."/>
            <person name="Mahmood N."/>
            <person name="Shommy N.S."/>
        </authorList>
    </citation>
    <scope>NUCLEOTIDE SEQUENCE [LARGE SCALE GENOMIC DNA]</scope>
    <source>
        <strain evidence="2">cv. O-4</strain>
    </source>
</reference>
<name>A0A1R3KK43_9ROSI</name>
<evidence type="ECO:0000313" key="2">
    <source>
        <dbReference type="Proteomes" id="UP000187203"/>
    </source>
</evidence>
<dbReference type="AlphaFoldDB" id="A0A1R3KK43"/>
<dbReference type="Proteomes" id="UP000187203">
    <property type="component" value="Unassembled WGS sequence"/>
</dbReference>
<comment type="caution">
    <text evidence="1">The sequence shown here is derived from an EMBL/GenBank/DDBJ whole genome shotgun (WGS) entry which is preliminary data.</text>
</comment>
<gene>
    <name evidence="1" type="ORF">COLO4_07354</name>
</gene>
<dbReference type="EMBL" id="AWUE01013241">
    <property type="protein sequence ID" value="OMP07429.1"/>
    <property type="molecule type" value="Genomic_DNA"/>
</dbReference>
<organism evidence="1 2">
    <name type="scientific">Corchorus olitorius</name>
    <dbReference type="NCBI Taxonomy" id="93759"/>
    <lineage>
        <taxon>Eukaryota</taxon>
        <taxon>Viridiplantae</taxon>
        <taxon>Streptophyta</taxon>
        <taxon>Embryophyta</taxon>
        <taxon>Tracheophyta</taxon>
        <taxon>Spermatophyta</taxon>
        <taxon>Magnoliopsida</taxon>
        <taxon>eudicotyledons</taxon>
        <taxon>Gunneridae</taxon>
        <taxon>Pentapetalae</taxon>
        <taxon>rosids</taxon>
        <taxon>malvids</taxon>
        <taxon>Malvales</taxon>
        <taxon>Malvaceae</taxon>
        <taxon>Grewioideae</taxon>
        <taxon>Apeibeae</taxon>
        <taxon>Corchorus</taxon>
    </lineage>
</organism>
<accession>A0A1R3KK43</accession>
<sequence length="138" mass="15490">MYAMMLVRVESLSKIPKMAFETTSGVKFKVWIIVDNVAGTELGRDGGRPAIQFRRREPTIPTVPSSAPINLALEPTKNFYETTIIVHSHSKEVLKLMMAAIVDCWEKRTMEPVWILLEMNLVAGSLELWTLSGVILMG</sequence>